<dbReference type="InterPro" id="IPR011430">
    <property type="entry name" value="UTP20_N"/>
</dbReference>
<proteinExistence type="predicted"/>
<accession>A0AAW0IH17</accession>
<evidence type="ECO:0000313" key="3">
    <source>
        <dbReference type="Proteomes" id="UP001488838"/>
    </source>
</evidence>
<dbReference type="Proteomes" id="UP001488838">
    <property type="component" value="Unassembled WGS sequence"/>
</dbReference>
<name>A0AAW0IH17_MYOGA</name>
<keyword evidence="3" id="KW-1185">Reference proteome</keyword>
<evidence type="ECO:0000259" key="1">
    <source>
        <dbReference type="Pfam" id="PF07539"/>
    </source>
</evidence>
<dbReference type="EMBL" id="JBBHLL010000132">
    <property type="protein sequence ID" value="KAK7813691.1"/>
    <property type="molecule type" value="Genomic_DNA"/>
</dbReference>
<protein>
    <recommendedName>
        <fullName evidence="1">U3 small nucleolar RNA-associated protein 20 N-terminal domain-containing protein</fullName>
    </recommendedName>
</protein>
<comment type="caution">
    <text evidence="2">The sequence shown here is derived from an EMBL/GenBank/DDBJ whole genome shotgun (WGS) entry which is preliminary data.</text>
</comment>
<dbReference type="PANTHER" id="PTHR17695:SF11">
    <property type="entry name" value="SMALL SUBUNIT PROCESSOME COMPONENT 20 HOMOLOG"/>
    <property type="match status" value="1"/>
</dbReference>
<dbReference type="PANTHER" id="PTHR17695">
    <property type="entry name" value="SMALL SUBUNIT PROCESSOME COMPONENT 20 HOMOLOG"/>
    <property type="match status" value="1"/>
</dbReference>
<evidence type="ECO:0000313" key="2">
    <source>
        <dbReference type="EMBL" id="KAK7813691.1"/>
    </source>
</evidence>
<gene>
    <name evidence="2" type="ORF">U0070_001397</name>
</gene>
<reference evidence="2 3" key="1">
    <citation type="journal article" date="2023" name="bioRxiv">
        <title>Conserved and derived expression patterns and positive selection on dental genes reveal complex evolutionary context of ever-growing rodent molars.</title>
        <authorList>
            <person name="Calamari Z.T."/>
            <person name="Song A."/>
            <person name="Cohen E."/>
            <person name="Akter M."/>
            <person name="Roy R.D."/>
            <person name="Hallikas O."/>
            <person name="Christensen M.M."/>
            <person name="Li P."/>
            <person name="Marangoni P."/>
            <person name="Jernvall J."/>
            <person name="Klein O.D."/>
        </authorList>
    </citation>
    <scope>NUCLEOTIDE SEQUENCE [LARGE SCALE GENOMIC DNA]</scope>
    <source>
        <strain evidence="2">V071</strain>
    </source>
</reference>
<dbReference type="GO" id="GO:0030686">
    <property type="term" value="C:90S preribosome"/>
    <property type="evidence" value="ECO:0007669"/>
    <property type="project" value="TreeGrafter"/>
</dbReference>
<organism evidence="2 3">
    <name type="scientific">Myodes glareolus</name>
    <name type="common">Bank vole</name>
    <name type="synonym">Clethrionomys glareolus</name>
    <dbReference type="NCBI Taxonomy" id="447135"/>
    <lineage>
        <taxon>Eukaryota</taxon>
        <taxon>Metazoa</taxon>
        <taxon>Chordata</taxon>
        <taxon>Craniata</taxon>
        <taxon>Vertebrata</taxon>
        <taxon>Euteleostomi</taxon>
        <taxon>Mammalia</taxon>
        <taxon>Eutheria</taxon>
        <taxon>Euarchontoglires</taxon>
        <taxon>Glires</taxon>
        <taxon>Rodentia</taxon>
        <taxon>Myomorpha</taxon>
        <taxon>Muroidea</taxon>
        <taxon>Cricetidae</taxon>
        <taxon>Arvicolinae</taxon>
        <taxon>Myodes</taxon>
    </lineage>
</organism>
<dbReference type="InterPro" id="IPR052575">
    <property type="entry name" value="SSU_processome_comp_20"/>
</dbReference>
<dbReference type="Pfam" id="PF07539">
    <property type="entry name" value="UTP20_N"/>
    <property type="match status" value="1"/>
</dbReference>
<feature type="domain" description="U3 small nucleolar RNA-associated protein 20 N-terminal" evidence="1">
    <location>
        <begin position="1"/>
        <end position="120"/>
    </location>
</feature>
<dbReference type="AlphaFoldDB" id="A0AAW0IH17"/>
<sequence length="134" mass="14893">MKNKTGSKTQGKSASGTRMAIVLRFLAGTQPEEIQFFLDLLSEPVKHFKNGECHSAVLRAVEDLDLSKVLPMGRQHGILNSLEVVLKNVSHLISAYLPKILQILLCMTAAVSHILDQREKVRVSEMLASRSLNR</sequence>
<dbReference type="GO" id="GO:0032040">
    <property type="term" value="C:small-subunit processome"/>
    <property type="evidence" value="ECO:0007669"/>
    <property type="project" value="TreeGrafter"/>
</dbReference>